<dbReference type="EMBL" id="MAKX01000041">
    <property type="protein sequence ID" value="OCK41977.1"/>
    <property type="molecule type" value="Genomic_DNA"/>
</dbReference>
<protein>
    <recommendedName>
        <fullName evidence="3">Ig-like domain-containing protein</fullName>
    </recommendedName>
</protein>
<evidence type="ECO:0008006" key="3">
    <source>
        <dbReference type="Google" id="ProtNLM"/>
    </source>
</evidence>
<gene>
    <name evidence="1" type="ORF">BA195_13420</name>
</gene>
<reference evidence="1 2" key="1">
    <citation type="submission" date="2016-06" db="EMBL/GenBank/DDBJ databases">
        <title>Draft Genome Sequence of Tenacibaculum soleae UCD-KL19.</title>
        <authorList>
            <person name="Eisen J.A."/>
            <person name="Coil D.A."/>
            <person name="Lujan K.M."/>
        </authorList>
    </citation>
    <scope>NUCLEOTIDE SEQUENCE [LARGE SCALE GENOMIC DNA]</scope>
    <source>
        <strain evidence="1 2">UCD-KL19</strain>
    </source>
</reference>
<accession>A0A1B9XWN9</accession>
<evidence type="ECO:0000313" key="2">
    <source>
        <dbReference type="Proteomes" id="UP000093186"/>
    </source>
</evidence>
<keyword evidence="2" id="KW-1185">Reference proteome</keyword>
<evidence type="ECO:0000313" key="1">
    <source>
        <dbReference type="EMBL" id="OCK41977.1"/>
    </source>
</evidence>
<proteinExistence type="predicted"/>
<name>A0A1B9XWN9_9FLAO</name>
<dbReference type="STRING" id="447689.BA195_13420"/>
<organism evidence="1 2">
    <name type="scientific">Tenacibaculum soleae</name>
    <dbReference type="NCBI Taxonomy" id="447689"/>
    <lineage>
        <taxon>Bacteria</taxon>
        <taxon>Pseudomonadati</taxon>
        <taxon>Bacteroidota</taxon>
        <taxon>Flavobacteriia</taxon>
        <taxon>Flavobacteriales</taxon>
        <taxon>Flavobacteriaceae</taxon>
        <taxon>Tenacibaculum</taxon>
    </lineage>
</organism>
<comment type="caution">
    <text evidence="1">The sequence shown here is derived from an EMBL/GenBank/DDBJ whole genome shotgun (WGS) entry which is preliminary data.</text>
</comment>
<dbReference type="Pfam" id="PF13585">
    <property type="entry name" value="CHU_C"/>
    <property type="match status" value="1"/>
</dbReference>
<sequence length="702" mass="76564">MSQTLLKPELQFSSACDDGATTDFTVRFKYATTTFPNDNQFTIELSEADGTWGSPTNVGTVTTENSSFTFDRSFQLPNDTFGANYKIRLVASSPAMTSPESDAFEAYKIINGTFILNNFENVVLCEGGAEEVILNTTQKGQYEWYKDGSLITTTVDPVFEVSETGKYQAKINYGACGFKESTLIDVVVFNESDTQIKGPLTVQICGDESHTFEANVTDASFTYDWYFNNTLVQSSNSATYTTPTAGQLGTYHLEIDTGSCQTVSDNVELKQTTSADFNVNTSGNLKTIYLPGETRELCITHDASSATIQWYKDTNPLAARTQLCTNATEKGVYFARVTKSSSGSCNIVVDSDEYELIGVKSFDVVVRTATDYEECNTATTTLSIVGVKAIGEDDQEYDLTTAQIAMLNYQWNKGGVAISGATEDEFSVNSYLESGLYTLSVNVGGKNGISNELNVKLVEIPEISSTTISNSLCAGGSIIYIINNVIAGYTYKWVKDGTEDVTPSDPSSLEVTEVGEYVLQYSGFGCANELAAIEVVLFDDSAVTITPSEKVVMEDGSVATIVAAGGESYEWYEGEDVLGTLLSTTEELTVSTLGFYTVLVKVGNCELTKTVEVVEPDDQIIVPNIISPNQDGINDTWKLSNTYAFQPSVTIELYNSNGKEILKITDYKNDWPAEDLGNQKIFYYKIIKDDTLIKAGTISVLD</sequence>
<dbReference type="RefSeq" id="WP_068706427.1">
    <property type="nucleotide sequence ID" value="NZ_JAUOSW010000009.1"/>
</dbReference>
<dbReference type="AlphaFoldDB" id="A0A1B9XWN9"/>
<dbReference type="Proteomes" id="UP000093186">
    <property type="component" value="Unassembled WGS sequence"/>
</dbReference>